<proteinExistence type="predicted"/>
<gene>
    <name evidence="1" type="ORF">Ec38</name>
</gene>
<dbReference type="EMBL" id="MG732930">
    <property type="protein sequence ID" value="AUV57152.1"/>
    <property type="molecule type" value="Genomic_DNA"/>
</dbReference>
<accession>A0A2P0W9W1</accession>
<dbReference type="Proteomes" id="UP000241856">
    <property type="component" value="Segment"/>
</dbReference>
<sequence>MKKKTNLVRVRLLTDGYFRDSDNLKVWLKPRTFPVIVNAEIVKSESGLPVFAKVPMSECVAIGMNPAIFGNGLEGCGLSWALHEVDDLCGNPEAEIL</sequence>
<keyword evidence="2" id="KW-1185">Reference proteome</keyword>
<evidence type="ECO:0000313" key="2">
    <source>
        <dbReference type="Proteomes" id="UP000241856"/>
    </source>
</evidence>
<evidence type="ECO:0000313" key="1">
    <source>
        <dbReference type="EMBL" id="AUV57152.1"/>
    </source>
</evidence>
<name>A0A2P0W9W1_9CAUD</name>
<organism evidence="1 2">
    <name type="scientific">Enterobacter phage Ec_L1</name>
    <dbReference type="NCBI Taxonomy" id="2070180"/>
    <lineage>
        <taxon>Viruses</taxon>
        <taxon>Duplodnaviria</taxon>
        <taxon>Heunggongvirae</taxon>
        <taxon>Uroviricota</taxon>
        <taxon>Caudoviricetes</taxon>
        <taxon>Drexlerviridae</taxon>
        <taxon>Eclunavirus</taxon>
        <taxon>Eclunavirus EcL1</taxon>
    </lineage>
</organism>
<protein>
    <submittedName>
        <fullName evidence="1">Uncharacterized protein</fullName>
    </submittedName>
</protein>
<reference evidence="1 2" key="1">
    <citation type="submission" date="2017-12" db="EMBL/GenBank/DDBJ databases">
        <title>Genomic analysis of a novel phage Ec_L1 lytic to Enterobacter cloacae.</title>
        <authorList>
            <person name="Li Z."/>
            <person name="Ren H."/>
            <person name="Xu Y."/>
        </authorList>
    </citation>
    <scope>NUCLEOTIDE SEQUENCE [LARGE SCALE GENOMIC DNA]</scope>
</reference>